<name>A0A845M9N4_9RHOB</name>
<dbReference type="SUPFAM" id="SSF48008">
    <property type="entry name" value="GntR ligand-binding domain-like"/>
    <property type="match status" value="1"/>
</dbReference>
<dbReference type="AlphaFoldDB" id="A0A845M9N4"/>
<dbReference type="EMBL" id="WTUX01000013">
    <property type="protein sequence ID" value="MZR13674.1"/>
    <property type="molecule type" value="Genomic_DNA"/>
</dbReference>
<evidence type="ECO:0000259" key="4">
    <source>
        <dbReference type="PROSITE" id="PS50949"/>
    </source>
</evidence>
<feature type="domain" description="HTH gntR-type" evidence="4">
    <location>
        <begin position="17"/>
        <end position="84"/>
    </location>
</feature>
<dbReference type="PANTHER" id="PTHR43537">
    <property type="entry name" value="TRANSCRIPTIONAL REGULATOR, GNTR FAMILY"/>
    <property type="match status" value="1"/>
</dbReference>
<dbReference type="InterPro" id="IPR011711">
    <property type="entry name" value="GntR_C"/>
</dbReference>
<dbReference type="RefSeq" id="WP_161351812.1">
    <property type="nucleotide sequence ID" value="NZ_WTUX01000013.1"/>
</dbReference>
<dbReference type="SMART" id="SM00345">
    <property type="entry name" value="HTH_GNTR"/>
    <property type="match status" value="1"/>
</dbReference>
<comment type="caution">
    <text evidence="5">The sequence shown here is derived from an EMBL/GenBank/DDBJ whole genome shotgun (WGS) entry which is preliminary data.</text>
</comment>
<dbReference type="InterPro" id="IPR036390">
    <property type="entry name" value="WH_DNA-bd_sf"/>
</dbReference>
<keyword evidence="1" id="KW-0805">Transcription regulation</keyword>
<accession>A0A845M9N4</accession>
<evidence type="ECO:0000256" key="3">
    <source>
        <dbReference type="ARBA" id="ARBA00023163"/>
    </source>
</evidence>
<keyword evidence="3" id="KW-0804">Transcription</keyword>
<dbReference type="SMART" id="SM00895">
    <property type="entry name" value="FCD"/>
    <property type="match status" value="1"/>
</dbReference>
<organism evidence="5 6">
    <name type="scientific">Maritimibacter harenae</name>
    <dbReference type="NCBI Taxonomy" id="2606218"/>
    <lineage>
        <taxon>Bacteria</taxon>
        <taxon>Pseudomonadati</taxon>
        <taxon>Pseudomonadota</taxon>
        <taxon>Alphaproteobacteria</taxon>
        <taxon>Rhodobacterales</taxon>
        <taxon>Roseobacteraceae</taxon>
        <taxon>Maritimibacter</taxon>
    </lineage>
</organism>
<protein>
    <submittedName>
        <fullName evidence="5">GntR family transcriptional regulator</fullName>
    </submittedName>
</protein>
<keyword evidence="2" id="KW-0238">DNA-binding</keyword>
<dbReference type="Pfam" id="PF07729">
    <property type="entry name" value="FCD"/>
    <property type="match status" value="1"/>
</dbReference>
<dbReference type="SUPFAM" id="SSF46785">
    <property type="entry name" value="Winged helix' DNA-binding domain"/>
    <property type="match status" value="1"/>
</dbReference>
<dbReference type="PANTHER" id="PTHR43537:SF20">
    <property type="entry name" value="HTH-TYPE TRANSCRIPTIONAL REPRESSOR GLAR"/>
    <property type="match status" value="1"/>
</dbReference>
<dbReference type="Gene3D" id="1.10.10.10">
    <property type="entry name" value="Winged helix-like DNA-binding domain superfamily/Winged helix DNA-binding domain"/>
    <property type="match status" value="1"/>
</dbReference>
<gene>
    <name evidence="5" type="ORF">GQE99_11670</name>
</gene>
<proteinExistence type="predicted"/>
<reference evidence="5 6" key="1">
    <citation type="submission" date="2019-12" db="EMBL/GenBank/DDBJ databases">
        <title>Maritimibacter sp. nov. sp. isolated from sea sand.</title>
        <authorList>
            <person name="Kim J."/>
            <person name="Jeong S.E."/>
            <person name="Jung H.S."/>
            <person name="Jeon C.O."/>
        </authorList>
    </citation>
    <scope>NUCLEOTIDE SEQUENCE [LARGE SCALE GENOMIC DNA]</scope>
    <source>
        <strain evidence="5 6">DP07</strain>
    </source>
</reference>
<sequence length="235" mass="26062">MKSVSGHVAAEGLPPPKTIAESVYRRLRSDIIWGVLAPGAALRSDSLRKTYDCGISPLREALSRLASERLVTSSGQRGFRVAPIGAYDVVDIMETRLVIEGAALARSIEIGDVAWETRVVGTYHALSRAPFPTSQGPDAEVWTANHKAFHMALLSASKSEWQMYLADLLFDQAERFRILRAVKTAEQSNPRDPAKEHQRIVDAVLDRDVEASLEALRVHYDVTKEMALEALRQQQ</sequence>
<dbReference type="InterPro" id="IPR036388">
    <property type="entry name" value="WH-like_DNA-bd_sf"/>
</dbReference>
<dbReference type="InterPro" id="IPR000524">
    <property type="entry name" value="Tscrpt_reg_HTH_GntR"/>
</dbReference>
<keyword evidence="6" id="KW-1185">Reference proteome</keyword>
<evidence type="ECO:0000256" key="1">
    <source>
        <dbReference type="ARBA" id="ARBA00023015"/>
    </source>
</evidence>
<dbReference type="Pfam" id="PF00392">
    <property type="entry name" value="GntR"/>
    <property type="match status" value="1"/>
</dbReference>
<dbReference type="GO" id="GO:0003700">
    <property type="term" value="F:DNA-binding transcription factor activity"/>
    <property type="evidence" value="ECO:0007669"/>
    <property type="project" value="InterPro"/>
</dbReference>
<evidence type="ECO:0000313" key="6">
    <source>
        <dbReference type="Proteomes" id="UP000467322"/>
    </source>
</evidence>
<evidence type="ECO:0000313" key="5">
    <source>
        <dbReference type="EMBL" id="MZR13674.1"/>
    </source>
</evidence>
<dbReference type="Gene3D" id="1.20.120.530">
    <property type="entry name" value="GntR ligand-binding domain-like"/>
    <property type="match status" value="1"/>
</dbReference>
<dbReference type="Proteomes" id="UP000467322">
    <property type="component" value="Unassembled WGS sequence"/>
</dbReference>
<evidence type="ECO:0000256" key="2">
    <source>
        <dbReference type="ARBA" id="ARBA00023125"/>
    </source>
</evidence>
<dbReference type="PROSITE" id="PS50949">
    <property type="entry name" value="HTH_GNTR"/>
    <property type="match status" value="1"/>
</dbReference>
<dbReference type="InterPro" id="IPR008920">
    <property type="entry name" value="TF_FadR/GntR_C"/>
</dbReference>
<dbReference type="GO" id="GO:0003677">
    <property type="term" value="F:DNA binding"/>
    <property type="evidence" value="ECO:0007669"/>
    <property type="project" value="UniProtKB-KW"/>
</dbReference>